<evidence type="ECO:0000313" key="2">
    <source>
        <dbReference type="EMBL" id="AEV80867.1"/>
    </source>
</evidence>
<protein>
    <submittedName>
        <fullName evidence="2">Membrane protein A20A</fullName>
    </submittedName>
</protein>
<keyword evidence="1" id="KW-1133">Transmembrane helix</keyword>
<name>G8XUB5_9BETA</name>
<accession>G8XUB5</accession>
<keyword evidence="1" id="KW-0812">Transmembrane</keyword>
<sequence length="88" mass="9945">MWLGLVAIVAGCTTIAAAFFKFTSIYHFVLFVAILTTVAVFTLDLIALLVYQLVMDTLHELVHEFPRRSANEKRHRCHDSVLIIVIEA</sequence>
<evidence type="ECO:0000256" key="1">
    <source>
        <dbReference type="SAM" id="Phobius"/>
    </source>
</evidence>
<dbReference type="Proteomes" id="UP000113968">
    <property type="component" value="Segment"/>
</dbReference>
<reference evidence="2" key="1">
    <citation type="submission" date="2011-12" db="EMBL/GenBank/DDBJ databases">
        <title>Comparative genomics of primate cytomegaloviruses.</title>
        <authorList>
            <person name="Davison A.J."/>
            <person name="Holton M."/>
            <person name="Dolan A."/>
            <person name="Dargan D.J."/>
            <person name="Gatherer D."/>
            <person name="Hayward G.S."/>
        </authorList>
    </citation>
    <scope>NUCLEOTIDE SEQUENCE [LARGE SCALE GENOMIC DNA]</scope>
    <source>
        <strain evidence="2">S34E</strain>
    </source>
</reference>
<dbReference type="KEGG" id="vg:11464114"/>
<proteinExistence type="predicted"/>
<keyword evidence="3" id="KW-1185">Reference proteome</keyword>
<dbReference type="EMBL" id="FJ483970">
    <property type="protein sequence ID" value="AEV80867.1"/>
    <property type="molecule type" value="Genomic_DNA"/>
</dbReference>
<evidence type="ECO:0000313" key="3">
    <source>
        <dbReference type="Proteomes" id="UP000113968"/>
    </source>
</evidence>
<organism evidence="2 3">
    <name type="scientific">Aotine betaherpesvirus 1</name>
    <dbReference type="NCBI Taxonomy" id="50290"/>
    <lineage>
        <taxon>Viruses</taxon>
        <taxon>Duplodnaviria</taxon>
        <taxon>Heunggongvirae</taxon>
        <taxon>Peploviricota</taxon>
        <taxon>Herviviricetes</taxon>
        <taxon>Herpesvirales</taxon>
        <taxon>Orthoherpesviridae</taxon>
        <taxon>Betaherpesvirinae</taxon>
        <taxon>Cytomegalovirus</taxon>
        <taxon>Cytomegalovirus aotinebeta1</taxon>
    </lineage>
</organism>
<keyword evidence="1" id="KW-0472">Membrane</keyword>
<gene>
    <name evidence="2" type="primary">A20A</name>
</gene>
<feature type="transmembrane region" description="Helical" evidence="1">
    <location>
        <begin position="28"/>
        <end position="51"/>
    </location>
</feature>
<dbReference type="RefSeq" id="YP_004940066.1">
    <property type="nucleotide sequence ID" value="NC_016447.1"/>
</dbReference>
<dbReference type="GeneID" id="11464114"/>